<dbReference type="SUPFAM" id="SSF46689">
    <property type="entry name" value="Homeodomain-like"/>
    <property type="match status" value="1"/>
</dbReference>
<comment type="caution">
    <text evidence="5">The sequence shown here is derived from an EMBL/GenBank/DDBJ whole genome shotgun (WGS) entry which is preliminary data.</text>
</comment>
<proteinExistence type="predicted"/>
<dbReference type="PROSITE" id="PS01124">
    <property type="entry name" value="HTH_ARAC_FAMILY_2"/>
    <property type="match status" value="1"/>
</dbReference>
<dbReference type="InterPro" id="IPR018060">
    <property type="entry name" value="HTH_AraC"/>
</dbReference>
<reference evidence="5" key="1">
    <citation type="journal article" date="2021" name="PeerJ">
        <title>Extensive microbial diversity within the chicken gut microbiome revealed by metagenomics and culture.</title>
        <authorList>
            <person name="Gilroy R."/>
            <person name="Ravi A."/>
            <person name="Getino M."/>
            <person name="Pursley I."/>
            <person name="Horton D.L."/>
            <person name="Alikhan N.F."/>
            <person name="Baker D."/>
            <person name="Gharbi K."/>
            <person name="Hall N."/>
            <person name="Watson M."/>
            <person name="Adriaenssens E.M."/>
            <person name="Foster-Nyarko E."/>
            <person name="Jarju S."/>
            <person name="Secka A."/>
            <person name="Antonio M."/>
            <person name="Oren A."/>
            <person name="Chaudhuri R.R."/>
            <person name="La Ragione R."/>
            <person name="Hildebrand F."/>
            <person name="Pallen M.J."/>
        </authorList>
    </citation>
    <scope>NUCLEOTIDE SEQUENCE</scope>
    <source>
        <strain evidence="5">ChiHjej12B11-14209</strain>
    </source>
</reference>
<dbReference type="Proteomes" id="UP000824062">
    <property type="component" value="Unassembled WGS sequence"/>
</dbReference>
<gene>
    <name evidence="5" type="ORF">IAA19_01120</name>
</gene>
<evidence type="ECO:0000313" key="6">
    <source>
        <dbReference type="Proteomes" id="UP000824062"/>
    </source>
</evidence>
<dbReference type="AlphaFoldDB" id="A0A9D2EY13"/>
<evidence type="ECO:0000256" key="3">
    <source>
        <dbReference type="ARBA" id="ARBA00023163"/>
    </source>
</evidence>
<dbReference type="SMART" id="SM00342">
    <property type="entry name" value="HTH_ARAC"/>
    <property type="match status" value="1"/>
</dbReference>
<evidence type="ECO:0000256" key="1">
    <source>
        <dbReference type="ARBA" id="ARBA00023015"/>
    </source>
</evidence>
<keyword evidence="2" id="KW-0238">DNA-binding</keyword>
<dbReference type="Gene3D" id="1.10.10.60">
    <property type="entry name" value="Homeodomain-like"/>
    <property type="match status" value="1"/>
</dbReference>
<dbReference type="PROSITE" id="PS00041">
    <property type="entry name" value="HTH_ARAC_FAMILY_1"/>
    <property type="match status" value="1"/>
</dbReference>
<keyword evidence="3" id="KW-0804">Transcription</keyword>
<dbReference type="PANTHER" id="PTHR47893:SF1">
    <property type="entry name" value="REGULATORY PROTEIN PCHR"/>
    <property type="match status" value="1"/>
</dbReference>
<dbReference type="Pfam" id="PF12833">
    <property type="entry name" value="HTH_18"/>
    <property type="match status" value="1"/>
</dbReference>
<feature type="domain" description="HTH araC/xylS-type" evidence="4">
    <location>
        <begin position="194"/>
        <end position="291"/>
    </location>
</feature>
<evidence type="ECO:0000256" key="2">
    <source>
        <dbReference type="ARBA" id="ARBA00023125"/>
    </source>
</evidence>
<dbReference type="PANTHER" id="PTHR47893">
    <property type="entry name" value="REGULATORY PROTEIN PCHR"/>
    <property type="match status" value="1"/>
</dbReference>
<dbReference type="InterPro" id="IPR009057">
    <property type="entry name" value="Homeodomain-like_sf"/>
</dbReference>
<sequence length="311" mass="32615">MGLLPAGDDRGAGELFVGDGVRAEGWYRAWAGDGLTVVTCDFTILIDTLFAIDTCRYLTVRGPAPGAGGDAAASGPMAIAYIETREGWVSTPVPAGSHFAYAEVEYFEEALRSAFAELGWRSIEGISSLLAETRHSVGWAPGVLSALSEISDVDPAAPGAALVYEGAAKVLLGSLVRTAAAALPSEGDARTGILAAIELANTRWREGVSQGEAASTAGMGVTKFKLLFRRAAGSSWSAFITARRMREATTLLLAGRGVAEVAREVGYRSPTSFSAAFARMHGLSPARWRDAARAEVERVDLCEGASPGQTR</sequence>
<protein>
    <submittedName>
        <fullName evidence="5">AraC family transcriptional regulator</fullName>
    </submittedName>
</protein>
<evidence type="ECO:0000313" key="5">
    <source>
        <dbReference type="EMBL" id="HIZ45615.1"/>
    </source>
</evidence>
<accession>A0A9D2EY13</accession>
<dbReference type="EMBL" id="DXBM01000012">
    <property type="protein sequence ID" value="HIZ45615.1"/>
    <property type="molecule type" value="Genomic_DNA"/>
</dbReference>
<evidence type="ECO:0000259" key="4">
    <source>
        <dbReference type="PROSITE" id="PS01124"/>
    </source>
</evidence>
<dbReference type="PRINTS" id="PR00032">
    <property type="entry name" value="HTHARAC"/>
</dbReference>
<organism evidence="5 6">
    <name type="scientific">Candidatus Olsenella pullistercoris</name>
    <dbReference type="NCBI Taxonomy" id="2838712"/>
    <lineage>
        <taxon>Bacteria</taxon>
        <taxon>Bacillati</taxon>
        <taxon>Actinomycetota</taxon>
        <taxon>Coriobacteriia</taxon>
        <taxon>Coriobacteriales</taxon>
        <taxon>Atopobiaceae</taxon>
        <taxon>Olsenella</taxon>
    </lineage>
</organism>
<reference evidence="5" key="2">
    <citation type="submission" date="2021-04" db="EMBL/GenBank/DDBJ databases">
        <authorList>
            <person name="Gilroy R."/>
        </authorList>
    </citation>
    <scope>NUCLEOTIDE SEQUENCE</scope>
    <source>
        <strain evidence="5">ChiHjej12B11-14209</strain>
    </source>
</reference>
<dbReference type="GO" id="GO:0043565">
    <property type="term" value="F:sequence-specific DNA binding"/>
    <property type="evidence" value="ECO:0007669"/>
    <property type="project" value="InterPro"/>
</dbReference>
<name>A0A9D2EY13_9ACTN</name>
<dbReference type="InterPro" id="IPR018062">
    <property type="entry name" value="HTH_AraC-typ_CS"/>
</dbReference>
<keyword evidence="1" id="KW-0805">Transcription regulation</keyword>
<dbReference type="GO" id="GO:0003700">
    <property type="term" value="F:DNA-binding transcription factor activity"/>
    <property type="evidence" value="ECO:0007669"/>
    <property type="project" value="InterPro"/>
</dbReference>
<dbReference type="InterPro" id="IPR053142">
    <property type="entry name" value="PchR_regulatory_protein"/>
</dbReference>
<dbReference type="InterPro" id="IPR020449">
    <property type="entry name" value="Tscrpt_reg_AraC-type_HTH"/>
</dbReference>